<feature type="region of interest" description="Interaction with histone H4 N-terminus" evidence="11">
    <location>
        <begin position="49"/>
        <end position="51"/>
    </location>
</feature>
<dbReference type="InterPro" id="IPR016181">
    <property type="entry name" value="Acyl_CoA_acyltransferase"/>
</dbReference>
<dbReference type="Gene3D" id="1.10.10.390">
    <property type="match status" value="1"/>
</dbReference>
<evidence type="ECO:0000256" key="9">
    <source>
        <dbReference type="PIRNR" id="PIRNR038084"/>
    </source>
</evidence>
<dbReference type="GO" id="GO:0031509">
    <property type="term" value="P:subtelomeric heterochromatin formation"/>
    <property type="evidence" value="ECO:0007669"/>
    <property type="project" value="InterPro"/>
</dbReference>
<evidence type="ECO:0000256" key="3">
    <source>
        <dbReference type="ARBA" id="ARBA00013184"/>
    </source>
</evidence>
<dbReference type="PANTHER" id="PTHR12046">
    <property type="entry name" value="HISTONE ACETYLTRANSFERASE TYPE B CATALYTIC SUBUNIT"/>
    <property type="match status" value="1"/>
</dbReference>
<reference evidence="14 15" key="1">
    <citation type="submission" date="2023-10" db="EMBL/GenBank/DDBJ databases">
        <title>Draft Genome Sequence of Candida saopaulonensis from a very Premature Infant with Sepsis.</title>
        <authorList>
            <person name="Ning Y."/>
            <person name="Dai R."/>
            <person name="Xiao M."/>
            <person name="Xu Y."/>
            <person name="Yan Q."/>
            <person name="Zhang L."/>
        </authorList>
    </citation>
    <scope>NUCLEOTIDE SEQUENCE [LARGE SCALE GENOMIC DNA]</scope>
    <source>
        <strain evidence="14 15">19XY460</strain>
    </source>
</reference>
<evidence type="ECO:0000256" key="7">
    <source>
        <dbReference type="ARBA" id="ARBA00023315"/>
    </source>
</evidence>
<dbReference type="Gene3D" id="3.40.630.30">
    <property type="match status" value="1"/>
</dbReference>
<dbReference type="GO" id="GO:0042393">
    <property type="term" value="F:histone binding"/>
    <property type="evidence" value="ECO:0007669"/>
    <property type="project" value="InterPro"/>
</dbReference>
<evidence type="ECO:0000256" key="12">
    <source>
        <dbReference type="PIRSR" id="PIRSR038084-3"/>
    </source>
</evidence>
<dbReference type="InterPro" id="IPR017380">
    <property type="entry name" value="Hist_AcTrfase_B-typ_cat-su"/>
</dbReference>
<feature type="site" description="Interaction with histone H4 N-terminus" evidence="12">
    <location>
        <position position="178"/>
    </location>
</feature>
<evidence type="ECO:0000259" key="13">
    <source>
        <dbReference type="Pfam" id="PF10394"/>
    </source>
</evidence>
<gene>
    <name evidence="14" type="ORF">PUMCH_002723</name>
</gene>
<comment type="subcellular location">
    <subcellularLocation>
        <location evidence="9">Cytoplasm</location>
    </subcellularLocation>
    <subcellularLocation>
        <location evidence="1 9">Nucleus</location>
    </subcellularLocation>
</comment>
<keyword evidence="5 9" id="KW-0808">Transferase</keyword>
<feature type="active site" description="Proton donor/acceptor" evidence="10">
    <location>
        <position position="261"/>
    </location>
</feature>
<dbReference type="GO" id="GO:0000781">
    <property type="term" value="C:chromosome, telomeric region"/>
    <property type="evidence" value="ECO:0007669"/>
    <property type="project" value="GOC"/>
</dbReference>
<dbReference type="GeneID" id="88173787"/>
<dbReference type="GO" id="GO:0005737">
    <property type="term" value="C:cytoplasm"/>
    <property type="evidence" value="ECO:0007669"/>
    <property type="project" value="UniProtKB-SubCell"/>
</dbReference>
<dbReference type="Gene3D" id="3.90.360.10">
    <property type="entry name" value="Histone acetyl transferase 1 (HAT1), N-terminal domain"/>
    <property type="match status" value="1"/>
</dbReference>
<evidence type="ECO:0000256" key="1">
    <source>
        <dbReference type="ARBA" id="ARBA00004123"/>
    </source>
</evidence>
<dbReference type="AlphaFoldDB" id="A0AAX4HCA8"/>
<evidence type="ECO:0000256" key="11">
    <source>
        <dbReference type="PIRSR" id="PIRSR038084-2"/>
    </source>
</evidence>
<sequence>MTSVSDAVDALKPELWTSSLNEAMSIYVTDTKGTASSFKPAFTYPIFGEAESIFGYKDLQILLCFDAVTWLPFLNVKWSAAMPDVDTDVKQKMLDQLPALAVFKDEGIWRDRIEQEQRDYVIPGSQVGETWKHQQQDWALYKLDLASAAGLELHKRLQILVLLFIEAGTYIDALDPLWEVYVMYNVTDPQLPEIVGFTTVYNYWKYPGHTKFDAGAIETRKKISQFVVLPIFQGQQLGGQMYERLFEQWLADPDVVEVVVEDPNESFDDLRDRVDLTRLLTSGHIDLLSISIATVTAPGWFEEFKKKEKLEKRQLQRLLEMIFLQQRKDGLGKESAKAIRQFIKRRLYEKNHDALVEMDEPTRLDKLQTAYMALEDDYMRVLAALRLKKRKESDTKPKAKKQKK</sequence>
<dbReference type="PIRSF" id="PIRSF038084">
    <property type="entry name" value="HAT-B_cat"/>
    <property type="match status" value="1"/>
</dbReference>
<feature type="region of interest" description="Interaction with histone H4 N-terminus" evidence="11">
    <location>
        <begin position="201"/>
        <end position="203"/>
    </location>
</feature>
<evidence type="ECO:0000256" key="5">
    <source>
        <dbReference type="ARBA" id="ARBA00022679"/>
    </source>
</evidence>
<comment type="similarity">
    <text evidence="2 9">Belongs to the HAT1 family.</text>
</comment>
<dbReference type="Proteomes" id="UP001338582">
    <property type="component" value="Chromosome 3"/>
</dbReference>
<dbReference type="Pfam" id="PF21184">
    <property type="entry name" value="HAT1_C_fung"/>
    <property type="match status" value="1"/>
</dbReference>
<dbReference type="SUPFAM" id="SSF55729">
    <property type="entry name" value="Acyl-CoA N-acyltransferases (Nat)"/>
    <property type="match status" value="1"/>
</dbReference>
<dbReference type="KEGG" id="asau:88173787"/>
<dbReference type="GO" id="GO:0005634">
    <property type="term" value="C:nucleus"/>
    <property type="evidence" value="ECO:0007669"/>
    <property type="project" value="UniProtKB-SubCell"/>
</dbReference>
<evidence type="ECO:0000256" key="4">
    <source>
        <dbReference type="ARBA" id="ARBA00021268"/>
    </source>
</evidence>
<evidence type="ECO:0000313" key="14">
    <source>
        <dbReference type="EMBL" id="WPK25410.1"/>
    </source>
</evidence>
<keyword evidence="15" id="KW-1185">Reference proteome</keyword>
<accession>A0AAX4HCA8</accession>
<proteinExistence type="inferred from homology"/>
<protein>
    <recommendedName>
        <fullName evidence="4 9">Histone acetyltransferase type B catalytic subunit</fullName>
        <ecNumber evidence="3 9">2.3.1.48</ecNumber>
    </recommendedName>
</protein>
<evidence type="ECO:0000256" key="8">
    <source>
        <dbReference type="ARBA" id="ARBA00048017"/>
    </source>
</evidence>
<evidence type="ECO:0000313" key="15">
    <source>
        <dbReference type="Proteomes" id="UP001338582"/>
    </source>
</evidence>
<feature type="binding site" evidence="11">
    <location>
        <position position="273"/>
    </location>
    <ligand>
        <name>acetyl-CoA</name>
        <dbReference type="ChEBI" id="CHEBI:57288"/>
    </ligand>
</feature>
<dbReference type="RefSeq" id="XP_062877792.1">
    <property type="nucleotide sequence ID" value="XM_063021722.1"/>
</dbReference>
<comment type="catalytic activity">
    <reaction evidence="8 9">
        <text>L-lysyl-[protein] + acetyl-CoA = N(6)-acetyl-L-lysyl-[protein] + CoA + H(+)</text>
        <dbReference type="Rhea" id="RHEA:45948"/>
        <dbReference type="Rhea" id="RHEA-COMP:9752"/>
        <dbReference type="Rhea" id="RHEA-COMP:10731"/>
        <dbReference type="ChEBI" id="CHEBI:15378"/>
        <dbReference type="ChEBI" id="CHEBI:29969"/>
        <dbReference type="ChEBI" id="CHEBI:57287"/>
        <dbReference type="ChEBI" id="CHEBI:57288"/>
        <dbReference type="ChEBI" id="CHEBI:61930"/>
        <dbReference type="EC" id="2.3.1.48"/>
    </reaction>
</comment>
<dbReference type="InterPro" id="IPR013523">
    <property type="entry name" value="Hist_AcTrfase_HAT1_C"/>
</dbReference>
<dbReference type="EC" id="2.3.1.48" evidence="3 9"/>
<dbReference type="EMBL" id="CP138896">
    <property type="protein sequence ID" value="WPK25410.1"/>
    <property type="molecule type" value="Genomic_DNA"/>
</dbReference>
<name>A0AAX4HCA8_9ASCO</name>
<feature type="domain" description="Histone acetyl transferase HAT1 N-terminal" evidence="13">
    <location>
        <begin position="16"/>
        <end position="166"/>
    </location>
</feature>
<organism evidence="14 15">
    <name type="scientific">Australozyma saopauloensis</name>
    <dbReference type="NCBI Taxonomy" id="291208"/>
    <lineage>
        <taxon>Eukaryota</taxon>
        <taxon>Fungi</taxon>
        <taxon>Dikarya</taxon>
        <taxon>Ascomycota</taxon>
        <taxon>Saccharomycotina</taxon>
        <taxon>Pichiomycetes</taxon>
        <taxon>Metschnikowiaceae</taxon>
        <taxon>Australozyma</taxon>
    </lineage>
</organism>
<dbReference type="InterPro" id="IPR019467">
    <property type="entry name" value="Hat1_N"/>
</dbReference>
<evidence type="ECO:0000256" key="6">
    <source>
        <dbReference type="ARBA" id="ARBA00023242"/>
    </source>
</evidence>
<dbReference type="InterPro" id="IPR037113">
    <property type="entry name" value="Hat1_N_sf"/>
</dbReference>
<dbReference type="GO" id="GO:0004402">
    <property type="term" value="F:histone acetyltransferase activity"/>
    <property type="evidence" value="ECO:0007669"/>
    <property type="project" value="UniProtKB-UniRule"/>
</dbReference>
<evidence type="ECO:0000256" key="10">
    <source>
        <dbReference type="PIRSR" id="PIRSR038084-1"/>
    </source>
</evidence>
<dbReference type="Pfam" id="PF10394">
    <property type="entry name" value="Hat1_N"/>
    <property type="match status" value="1"/>
</dbReference>
<comment type="function">
    <text evidence="9">Catalytic component of the histone acetylase B (HAT-B) complex. Has intrinsic substrate specificity that modifies lysine in recognition sequence GXGKXG. Involved in DNA double-strand break repair.</text>
</comment>
<comment type="subunit">
    <text evidence="9">Component of the HAT-B complex composed of at least HAT1 and HAT2. The HAT-B complex binds to histone H4 tail.</text>
</comment>
<evidence type="ECO:0000256" key="2">
    <source>
        <dbReference type="ARBA" id="ARBA00010543"/>
    </source>
</evidence>
<keyword evidence="7 9" id="KW-0012">Acyltransferase</keyword>
<keyword evidence="9" id="KW-0963">Cytoplasm</keyword>
<keyword evidence="6 9" id="KW-0539">Nucleus</keyword>
<feature type="binding site" evidence="11">
    <location>
        <position position="264"/>
    </location>
    <ligand>
        <name>acetyl-CoA</name>
        <dbReference type="ChEBI" id="CHEBI:57288"/>
    </ligand>
</feature>